<dbReference type="Gene3D" id="1.10.8.1060">
    <property type="entry name" value="Corynebacterium glutamicum thioredoxin-dependent arsenate reductase, N-terminal domain"/>
    <property type="match status" value="1"/>
</dbReference>
<reference evidence="1 2" key="1">
    <citation type="submission" date="2021-05" db="EMBL/GenBank/DDBJ databases">
        <title>Kineosporia and Streptomyces sp. nov. two new marine actinobacteria isolated from Coral.</title>
        <authorList>
            <person name="Buangrab K."/>
            <person name="Sutthacheep M."/>
            <person name="Yeemin T."/>
            <person name="Harunari E."/>
            <person name="Igarashi Y."/>
            <person name="Kanchanasin P."/>
            <person name="Tanasupawat S."/>
            <person name="Phongsopitanun W."/>
        </authorList>
    </citation>
    <scope>NUCLEOTIDE SEQUENCE [LARGE SCALE GENOMIC DNA]</scope>
    <source>
        <strain evidence="1 2">J2-2</strain>
    </source>
</reference>
<keyword evidence="2" id="KW-1185">Reference proteome</keyword>
<dbReference type="EMBL" id="JAHBAY010000004">
    <property type="protein sequence ID" value="MBT0769290.1"/>
    <property type="molecule type" value="Genomic_DNA"/>
</dbReference>
<dbReference type="NCBIfam" id="NF046112">
    <property type="entry name" value="MSMEG_6209_Nter"/>
    <property type="match status" value="1"/>
</dbReference>
<name>A0ABS5TDX8_9ACTN</name>
<dbReference type="Proteomes" id="UP001197247">
    <property type="component" value="Unassembled WGS sequence"/>
</dbReference>
<gene>
    <name evidence="1" type="ORF">KIH74_10185</name>
</gene>
<evidence type="ECO:0000313" key="2">
    <source>
        <dbReference type="Proteomes" id="UP001197247"/>
    </source>
</evidence>
<organism evidence="1 2">
    <name type="scientific">Kineosporia corallincola</name>
    <dbReference type="NCBI Taxonomy" id="2835133"/>
    <lineage>
        <taxon>Bacteria</taxon>
        <taxon>Bacillati</taxon>
        <taxon>Actinomycetota</taxon>
        <taxon>Actinomycetes</taxon>
        <taxon>Kineosporiales</taxon>
        <taxon>Kineosporiaceae</taxon>
        <taxon>Kineosporia</taxon>
    </lineage>
</organism>
<protein>
    <submittedName>
        <fullName evidence="1">Uncharacterized protein</fullName>
    </submittedName>
</protein>
<sequence>MPEPEIEALVAELSARFPLFAPATIKRWVQRESARYADARITTYVPILVRRGVEATLHELDRIQALDLRDPALIPAR</sequence>
<comment type="caution">
    <text evidence="1">The sequence shown here is derived from an EMBL/GenBank/DDBJ whole genome shotgun (WGS) entry which is preliminary data.</text>
</comment>
<accession>A0ABS5TDX8</accession>
<dbReference type="RefSeq" id="WP_214155596.1">
    <property type="nucleotide sequence ID" value="NZ_JAHBAY010000004.1"/>
</dbReference>
<proteinExistence type="predicted"/>
<evidence type="ECO:0000313" key="1">
    <source>
        <dbReference type="EMBL" id="MBT0769290.1"/>
    </source>
</evidence>